<proteinExistence type="predicted"/>
<dbReference type="EMBL" id="ML119105">
    <property type="protein sequence ID" value="RPB17807.1"/>
    <property type="molecule type" value="Genomic_DNA"/>
</dbReference>
<gene>
    <name evidence="1" type="ORF">P167DRAFT_531327</name>
</gene>
<dbReference type="Proteomes" id="UP000277580">
    <property type="component" value="Unassembled WGS sequence"/>
</dbReference>
<accession>A0A3N4L4K2</accession>
<protein>
    <submittedName>
        <fullName evidence="1">Uncharacterized protein</fullName>
    </submittedName>
</protein>
<dbReference type="AlphaFoldDB" id="A0A3N4L4K2"/>
<reference evidence="1 2" key="1">
    <citation type="journal article" date="2018" name="Nat. Ecol. Evol.">
        <title>Pezizomycetes genomes reveal the molecular basis of ectomycorrhizal truffle lifestyle.</title>
        <authorList>
            <person name="Murat C."/>
            <person name="Payen T."/>
            <person name="Noel B."/>
            <person name="Kuo A."/>
            <person name="Morin E."/>
            <person name="Chen J."/>
            <person name="Kohler A."/>
            <person name="Krizsan K."/>
            <person name="Balestrini R."/>
            <person name="Da Silva C."/>
            <person name="Montanini B."/>
            <person name="Hainaut M."/>
            <person name="Levati E."/>
            <person name="Barry K.W."/>
            <person name="Belfiori B."/>
            <person name="Cichocki N."/>
            <person name="Clum A."/>
            <person name="Dockter R.B."/>
            <person name="Fauchery L."/>
            <person name="Guy J."/>
            <person name="Iotti M."/>
            <person name="Le Tacon F."/>
            <person name="Lindquist E.A."/>
            <person name="Lipzen A."/>
            <person name="Malagnac F."/>
            <person name="Mello A."/>
            <person name="Molinier V."/>
            <person name="Miyauchi S."/>
            <person name="Poulain J."/>
            <person name="Riccioni C."/>
            <person name="Rubini A."/>
            <person name="Sitrit Y."/>
            <person name="Splivallo R."/>
            <person name="Traeger S."/>
            <person name="Wang M."/>
            <person name="Zifcakova L."/>
            <person name="Wipf D."/>
            <person name="Zambonelli A."/>
            <person name="Paolocci F."/>
            <person name="Nowrousian M."/>
            <person name="Ottonello S."/>
            <person name="Baldrian P."/>
            <person name="Spatafora J.W."/>
            <person name="Henrissat B."/>
            <person name="Nagy L.G."/>
            <person name="Aury J.M."/>
            <person name="Wincker P."/>
            <person name="Grigoriev I.V."/>
            <person name="Bonfante P."/>
            <person name="Martin F.M."/>
        </authorList>
    </citation>
    <scope>NUCLEOTIDE SEQUENCE [LARGE SCALE GENOMIC DNA]</scope>
    <source>
        <strain evidence="1 2">CCBAS932</strain>
    </source>
</reference>
<dbReference type="InParanoid" id="A0A3N4L4K2"/>
<evidence type="ECO:0000313" key="1">
    <source>
        <dbReference type="EMBL" id="RPB17807.1"/>
    </source>
</evidence>
<sequence>MLAIDWPVIWRCMEVEVEVEVEVEGGRWGGRWGVAGSVIWPVPELLIERLIVSISIKYRLYRQYCVYGA</sequence>
<evidence type="ECO:0000313" key="2">
    <source>
        <dbReference type="Proteomes" id="UP000277580"/>
    </source>
</evidence>
<organism evidence="1 2">
    <name type="scientific">Morchella conica CCBAS932</name>
    <dbReference type="NCBI Taxonomy" id="1392247"/>
    <lineage>
        <taxon>Eukaryota</taxon>
        <taxon>Fungi</taxon>
        <taxon>Dikarya</taxon>
        <taxon>Ascomycota</taxon>
        <taxon>Pezizomycotina</taxon>
        <taxon>Pezizomycetes</taxon>
        <taxon>Pezizales</taxon>
        <taxon>Morchellaceae</taxon>
        <taxon>Morchella</taxon>
    </lineage>
</organism>
<keyword evidence="2" id="KW-1185">Reference proteome</keyword>
<name>A0A3N4L4K2_9PEZI</name>